<dbReference type="GO" id="GO:0031929">
    <property type="term" value="P:TOR signaling"/>
    <property type="evidence" value="ECO:0007669"/>
    <property type="project" value="TreeGrafter"/>
</dbReference>
<dbReference type="RefSeq" id="XP_022089894.1">
    <property type="nucleotide sequence ID" value="XM_022234202.1"/>
</dbReference>
<keyword evidence="3" id="KW-1185">Reference proteome</keyword>
<comment type="similarity">
    <text evidence="1">Belongs to the TIP41 family.</text>
</comment>
<dbReference type="OrthoDB" id="10253878at2759"/>
<sequence length="264" mass="30607">MSEVKDVATSVRSPRTEVFNFGPWAITSTKGHILKSLQLERYHQELELPQLPEMIFGDNVLRIMNVGGYGIEFNAFDSLKRVDAHNDPIKVAAAQKWQEARSDCEFIKKVVKPFDWTFTTDYKGTLLGDLQESSTDQRINMEKLKVREKIHFYEEMTLFEDELADNGCASLIVKMRVMQSCFFILLRFFLRVDDVLIRINDTRIYHEAGASYILREFTSREKSISDLKVEPSLYTNPTEIAEHLNVTVEQFDRIDFPAIDSEMT</sequence>
<dbReference type="GO" id="GO:0005829">
    <property type="term" value="C:cytosol"/>
    <property type="evidence" value="ECO:0007669"/>
    <property type="project" value="TreeGrafter"/>
</dbReference>
<name>A0A8B7Y9I0_ACAPL</name>
<organism evidence="3 4">
    <name type="scientific">Acanthaster planci</name>
    <name type="common">Crown-of-thorns starfish</name>
    <dbReference type="NCBI Taxonomy" id="133434"/>
    <lineage>
        <taxon>Eukaryota</taxon>
        <taxon>Metazoa</taxon>
        <taxon>Echinodermata</taxon>
        <taxon>Eleutherozoa</taxon>
        <taxon>Asterozoa</taxon>
        <taxon>Asteroidea</taxon>
        <taxon>Valvatacea</taxon>
        <taxon>Valvatida</taxon>
        <taxon>Acanthasteridae</taxon>
        <taxon>Acanthaster</taxon>
    </lineage>
</organism>
<dbReference type="PANTHER" id="PTHR21021:SF16">
    <property type="entry name" value="TIP41-LIKE PROTEIN"/>
    <property type="match status" value="1"/>
</dbReference>
<dbReference type="OMA" id="DMILFED"/>
<dbReference type="GeneID" id="110978881"/>
<evidence type="ECO:0000256" key="1">
    <source>
        <dbReference type="ARBA" id="ARBA00006658"/>
    </source>
</evidence>
<reference evidence="4" key="1">
    <citation type="submission" date="2025-08" db="UniProtKB">
        <authorList>
            <consortium name="RefSeq"/>
        </authorList>
    </citation>
    <scope>IDENTIFICATION</scope>
</reference>
<dbReference type="PANTHER" id="PTHR21021">
    <property type="entry name" value="GAF/PUTATIVE CYTOSKELETAL PROTEIN"/>
    <property type="match status" value="1"/>
</dbReference>
<accession>A0A8B7Y9I0</accession>
<dbReference type="InterPro" id="IPR051330">
    <property type="entry name" value="Phosphatase_reg/MetRdx"/>
</dbReference>
<proteinExistence type="inferred from homology"/>
<dbReference type="AlphaFoldDB" id="A0A8B7Y9I0"/>
<dbReference type="CTD" id="261726"/>
<dbReference type="Pfam" id="PF04176">
    <property type="entry name" value="TIP41"/>
    <property type="match status" value="1"/>
</dbReference>
<dbReference type="Proteomes" id="UP000694845">
    <property type="component" value="Unplaced"/>
</dbReference>
<dbReference type="InterPro" id="IPR007303">
    <property type="entry name" value="TIP41-like"/>
</dbReference>
<gene>
    <name evidence="4" type="primary">LOC110978881</name>
</gene>
<protein>
    <recommendedName>
        <fullName evidence="2">TIP41-like protein</fullName>
    </recommendedName>
</protein>
<evidence type="ECO:0000313" key="3">
    <source>
        <dbReference type="Proteomes" id="UP000694845"/>
    </source>
</evidence>
<evidence type="ECO:0000256" key="2">
    <source>
        <dbReference type="ARBA" id="ARBA00018951"/>
    </source>
</evidence>
<dbReference type="KEGG" id="aplc:110978881"/>
<evidence type="ECO:0000313" key="4">
    <source>
        <dbReference type="RefSeq" id="XP_022089894.1"/>
    </source>
</evidence>